<evidence type="ECO:0000313" key="3">
    <source>
        <dbReference type="EMBL" id="MBS3652159.1"/>
    </source>
</evidence>
<protein>
    <recommendedName>
        <fullName evidence="5">Exopolysaccharide production protein YjbE</fullName>
    </recommendedName>
</protein>
<feature type="signal peptide" evidence="2">
    <location>
        <begin position="1"/>
        <end position="22"/>
    </location>
</feature>
<dbReference type="PROSITE" id="PS51257">
    <property type="entry name" value="PROKAR_LIPOPROTEIN"/>
    <property type="match status" value="1"/>
</dbReference>
<feature type="chain" id="PRO_5037543692" description="Exopolysaccharide production protein YjbE" evidence="2">
    <location>
        <begin position="23"/>
        <end position="128"/>
    </location>
</feature>
<gene>
    <name evidence="3" type="ORF">KEU06_26535</name>
</gene>
<dbReference type="EMBL" id="JAGWCR010000020">
    <property type="protein sequence ID" value="MBS3652159.1"/>
    <property type="molecule type" value="Genomic_DNA"/>
</dbReference>
<keyword evidence="2" id="KW-0732">Signal</keyword>
<feature type="compositionally biased region" description="Polar residues" evidence="1">
    <location>
        <begin position="27"/>
        <end position="45"/>
    </location>
</feature>
<evidence type="ECO:0000256" key="2">
    <source>
        <dbReference type="SAM" id="SignalP"/>
    </source>
</evidence>
<proteinExistence type="predicted"/>
<evidence type="ECO:0008006" key="5">
    <source>
        <dbReference type="Google" id="ProtNLM"/>
    </source>
</evidence>
<evidence type="ECO:0000313" key="4">
    <source>
        <dbReference type="Proteomes" id="UP000680348"/>
    </source>
</evidence>
<reference evidence="3" key="1">
    <citation type="submission" date="2021-04" db="EMBL/GenBank/DDBJ databases">
        <title>Pseudaminobacter soli sp. nov., isolated from paddy soil contaminated by heavy metals.</title>
        <authorList>
            <person name="Zhang K."/>
        </authorList>
    </citation>
    <scope>NUCLEOTIDE SEQUENCE</scope>
    <source>
        <strain evidence="3">19-2017</strain>
    </source>
</reference>
<comment type="caution">
    <text evidence="3">The sequence shown here is derived from an EMBL/GenBank/DDBJ whole genome shotgun (WGS) entry which is preliminary data.</text>
</comment>
<name>A0A942I4X5_9HYPH</name>
<dbReference type="AlphaFoldDB" id="A0A942I4X5"/>
<feature type="region of interest" description="Disordered" evidence="1">
    <location>
        <begin position="27"/>
        <end position="128"/>
    </location>
</feature>
<keyword evidence="4" id="KW-1185">Reference proteome</keyword>
<organism evidence="3 4">
    <name type="scientific">Pseudaminobacter soli</name>
    <name type="common">ex Zhang et al. 2022</name>
    <dbReference type="NCBI Taxonomy" id="2831468"/>
    <lineage>
        <taxon>Bacteria</taxon>
        <taxon>Pseudomonadati</taxon>
        <taxon>Pseudomonadota</taxon>
        <taxon>Alphaproteobacteria</taxon>
        <taxon>Hyphomicrobiales</taxon>
        <taxon>Phyllobacteriaceae</taxon>
        <taxon>Pseudaminobacter</taxon>
    </lineage>
</organism>
<accession>A0A942I4X5</accession>
<feature type="compositionally biased region" description="Polar residues" evidence="1">
    <location>
        <begin position="99"/>
        <end position="113"/>
    </location>
</feature>
<dbReference type="Proteomes" id="UP000680348">
    <property type="component" value="Unassembled WGS sequence"/>
</dbReference>
<sequence>MRLISSMLLATALSLSGGAAFAACPDHSTSAGTDMGTTGSVTKDTSPGAAGHGTENKIAKSGSQAPMEGASQPGTQTYGQPGNKIAKEGKNLPLGTEANRATSQQDVNAQQHGGKTAAATGMDKDCVK</sequence>
<dbReference type="RefSeq" id="WP_188257713.1">
    <property type="nucleotide sequence ID" value="NZ_JABVCF010000020.1"/>
</dbReference>
<evidence type="ECO:0000256" key="1">
    <source>
        <dbReference type="SAM" id="MobiDB-lite"/>
    </source>
</evidence>